<dbReference type="OrthoDB" id="8562739at2"/>
<gene>
    <name evidence="3" type="ORF">EOE66_11935</name>
</gene>
<evidence type="ECO:0000313" key="4">
    <source>
        <dbReference type="Proteomes" id="UP000285575"/>
    </source>
</evidence>
<dbReference type="Pfam" id="PF07589">
    <property type="entry name" value="PEP-CTERM"/>
    <property type="match status" value="1"/>
</dbReference>
<protein>
    <submittedName>
        <fullName evidence="3">PEP-CTERM sorting domain-containing protein</fullName>
    </submittedName>
</protein>
<keyword evidence="4" id="KW-1185">Reference proteome</keyword>
<feature type="signal peptide" evidence="1">
    <location>
        <begin position="1"/>
        <end position="20"/>
    </location>
</feature>
<feature type="chain" id="PRO_5019430981" evidence="1">
    <location>
        <begin position="21"/>
        <end position="196"/>
    </location>
</feature>
<feature type="domain" description="Ice-binding protein C-terminal" evidence="2">
    <location>
        <begin position="169"/>
        <end position="191"/>
    </location>
</feature>
<dbReference type="NCBIfam" id="TIGR02595">
    <property type="entry name" value="PEP_CTERM"/>
    <property type="match status" value="1"/>
</dbReference>
<dbReference type="AlphaFoldDB" id="A0A437RIB4"/>
<keyword evidence="1" id="KW-0732">Signal</keyword>
<dbReference type="RefSeq" id="WP_128228882.1">
    <property type="nucleotide sequence ID" value="NZ_SACR01000003.1"/>
</dbReference>
<proteinExistence type="predicted"/>
<evidence type="ECO:0000256" key="1">
    <source>
        <dbReference type="SAM" id="SignalP"/>
    </source>
</evidence>
<accession>A0A437RIB4</accession>
<dbReference type="EMBL" id="SACR01000003">
    <property type="protein sequence ID" value="RVU46522.1"/>
    <property type="molecule type" value="Genomic_DNA"/>
</dbReference>
<organism evidence="3 4">
    <name type="scientific">Rubrivivax rivuli</name>
    <dbReference type="NCBI Taxonomy" id="1862385"/>
    <lineage>
        <taxon>Bacteria</taxon>
        <taxon>Pseudomonadati</taxon>
        <taxon>Pseudomonadota</taxon>
        <taxon>Betaproteobacteria</taxon>
        <taxon>Burkholderiales</taxon>
        <taxon>Sphaerotilaceae</taxon>
        <taxon>Rubrivivax</taxon>
    </lineage>
</organism>
<comment type="caution">
    <text evidence="3">The sequence shown here is derived from an EMBL/GenBank/DDBJ whole genome shotgun (WGS) entry which is preliminary data.</text>
</comment>
<dbReference type="InterPro" id="IPR013424">
    <property type="entry name" value="Ice-binding_C"/>
</dbReference>
<dbReference type="Proteomes" id="UP000285575">
    <property type="component" value="Unassembled WGS sequence"/>
</dbReference>
<reference evidence="3 4" key="1">
    <citation type="submission" date="2019-01" db="EMBL/GenBank/DDBJ databases">
        <authorList>
            <person name="Chen W.-M."/>
        </authorList>
    </citation>
    <scope>NUCLEOTIDE SEQUENCE [LARGE SCALE GENOMIC DNA]</scope>
    <source>
        <strain evidence="3 4">KYPY4</strain>
    </source>
</reference>
<name>A0A437RIB4_9BURK</name>
<evidence type="ECO:0000259" key="2">
    <source>
        <dbReference type="Pfam" id="PF07589"/>
    </source>
</evidence>
<evidence type="ECO:0000313" key="3">
    <source>
        <dbReference type="EMBL" id="RVU46522.1"/>
    </source>
</evidence>
<sequence length="196" mass="20261">MFKHLALAGLGLFSAFQASAALVKYTDRALFQAAVSSLTVDSLSDITNGSFNQNRGTYRFDMAAYGCVAGPAMCNDNTLDGMVYPGYVWTYGSGTFTFGNAINAFGLDFGYAFGSASVTLAGITHTVTNGGFLGFIETAGTFTQVSYAAQGSGSLFDNVSYGTAGAHNVPEPGSLALAGLSLACLAAVKRRKTARG</sequence>